<dbReference type="GO" id="GO:0016740">
    <property type="term" value="F:transferase activity"/>
    <property type="evidence" value="ECO:0007669"/>
    <property type="project" value="UniProtKB-KW"/>
</dbReference>
<evidence type="ECO:0000313" key="1">
    <source>
        <dbReference type="EMBL" id="SCJ91658.1"/>
    </source>
</evidence>
<name>A0A1C6KBQ9_9FIRM</name>
<keyword evidence="1" id="KW-0315">Glutamine amidotransferase</keyword>
<accession>A0A1C6KBQ9</accession>
<dbReference type="EMBL" id="FMHG01000006">
    <property type="protein sequence ID" value="SCJ91658.1"/>
    <property type="molecule type" value="Genomic_DNA"/>
</dbReference>
<keyword evidence="1" id="KW-0808">Transferase</keyword>
<proteinExistence type="predicted"/>
<gene>
    <name evidence="1" type="ORF">SAMEA3545359_02861</name>
</gene>
<sequence>MSDKREVTLLWLYDDLLDLYGDRGNMMALQYIFAQNQINCVLRCQSLGDALDFDSCDFVYMGPGKARNLQAATQHLRQYRSQFMQAVQRGVPMLFCGGAVMALGQSAQFAADRPPEEGLGLFAYTTADSGEVFVSDVTAIERFTGLDLRTYGFVNRTAAQQWSAASADRRFCQLLYTSRPLDCDPQADSAAGFRTEGAICNNLLATWQLGPLLVKNPGLARHFAQLIAGRQDLIFDDSLWQQALEATLREFSGLQAI</sequence>
<dbReference type="AlphaFoldDB" id="A0A1C6KBQ9"/>
<protein>
    <submittedName>
        <fullName evidence="1">Predicted glutamine amidotransferase</fullName>
    </submittedName>
</protein>
<organism evidence="1">
    <name type="scientific">uncultured Anaerotruncus sp</name>
    <dbReference type="NCBI Taxonomy" id="905011"/>
    <lineage>
        <taxon>Bacteria</taxon>
        <taxon>Bacillati</taxon>
        <taxon>Bacillota</taxon>
        <taxon>Clostridia</taxon>
        <taxon>Eubacteriales</taxon>
        <taxon>Oscillospiraceae</taxon>
        <taxon>Anaerotruncus</taxon>
        <taxon>environmental samples</taxon>
    </lineage>
</organism>
<reference evidence="1" key="1">
    <citation type="submission" date="2015-09" db="EMBL/GenBank/DDBJ databases">
        <authorList>
            <consortium name="Pathogen Informatics"/>
        </authorList>
    </citation>
    <scope>NUCLEOTIDE SEQUENCE</scope>
    <source>
        <strain evidence="1">2789STDY5834896</strain>
    </source>
</reference>